<protein>
    <submittedName>
        <fullName evidence="6">M36L</fullName>
    </submittedName>
</protein>
<sequence>MASYMYPRRARKALAEIISKKLNIEKVSKKHVSAILEFGFHENLPACFYDEATAFDINNLKFLPSECIKLNDLRELIARSNFIDTRLYNAVLLYRKELMADGINPIKLMITHGLLTIEDVEYIIENNILTATQLLKMDPSLATKRMSVCKDDLVKIVTHIPSHAVSGLYHNLTIDLETLLYMSDTFDVAPTNDGLFTLTDTEKAIELVKKYPNNDVIHYVSDSVKHTGIFIQSMYELVVFHFPNILTAVNNFIYTVTPEKELIKEYGVKCFAMFPIRPQADALRVKNDEDSAFVETNISLYDSRCRVFANEFRDAIKHKHNRIIPPKLGESVSQKQSCKLRCSMKKRTKREENDVEEVLMHIDNLMLDKRKLDYDCINSLISPFKLDPRIIRHVIRSGVDIKTKLVALKIIKSWKTYTCSNACSFRKVKGVIIMDTMDHIMVKLLRYYKRAYDVLASRAKMPLARCRCKNCSFVFIEGMFKSKNVTIHERASDDDLAACVFDLVRYAVHGMVNPTILDMSDWGLLSGLCLGTRTIKTNLYSMMDLENLNTCDVTLTGTRLGQKLVSVLATPLHKLLPFCCFPLNEYYVKVISVLNIITEYIMAFILYRLVIVQRLTNMRTFLHKITNSALEAAGVYFCHLKIHDNIETELDELITQGTMPVHVTHLILKVVLIIFDELIK</sequence>
<evidence type="ECO:0000256" key="5">
    <source>
        <dbReference type="SAM" id="Phobius"/>
    </source>
</evidence>
<keyword evidence="2 5" id="KW-0812">Transmembrane</keyword>
<accession>A0A481N1P2</accession>
<organism evidence="6 7">
    <name type="scientific">Myxoma virus</name>
    <dbReference type="NCBI Taxonomy" id="10273"/>
    <lineage>
        <taxon>Viruses</taxon>
        <taxon>Varidnaviria</taxon>
        <taxon>Bamfordvirae</taxon>
        <taxon>Nucleocytoviricota</taxon>
        <taxon>Pokkesviricetes</taxon>
        <taxon>Chitovirales</taxon>
        <taxon>Poxviridae</taxon>
        <taxon>Chordopoxvirinae</taxon>
        <taxon>Leporipoxvirus</taxon>
        <taxon>Leporipoxvirus myxoma</taxon>
    </lineage>
</organism>
<keyword evidence="4 5" id="KW-0472">Membrane</keyword>
<feature type="transmembrane region" description="Helical" evidence="5">
    <location>
        <begin position="586"/>
        <end position="610"/>
    </location>
</feature>
<dbReference type="InterPro" id="IPR006732">
    <property type="entry name" value="Poxvirus_O1"/>
</dbReference>
<dbReference type="EMBL" id="MK388094">
    <property type="protein sequence ID" value="QAV34518.1"/>
    <property type="molecule type" value="Genomic_DNA"/>
</dbReference>
<comment type="subcellular location">
    <subcellularLocation>
        <location evidence="1">Membrane</location>
        <topology evidence="1">Single-pass membrane protein</topology>
    </subcellularLocation>
</comment>
<dbReference type="PIRSF" id="PIRSF015980">
    <property type="entry name" value="VAC_O1L"/>
    <property type="match status" value="1"/>
</dbReference>
<dbReference type="GO" id="GO:0016020">
    <property type="term" value="C:membrane"/>
    <property type="evidence" value="ECO:0007669"/>
    <property type="project" value="UniProtKB-SubCell"/>
</dbReference>
<reference evidence="6 7" key="1">
    <citation type="journal article" date="2019" name="J. Virol.">
        <title>Punctuated evolution of myxoma virus: rapid and disjunct evolution of a recent viral lineage in Australia.</title>
        <authorList>
            <person name="Eden J.-S."/>
            <person name="Kerr P.J."/>
            <person name="Holmes E.C."/>
        </authorList>
    </citation>
    <scope>NUCLEOTIDE SEQUENCE [LARGE SCALE GENOMIC DNA]</scope>
    <source>
        <strain evidence="6">Aust/SA/Coomandook/12-2013</strain>
    </source>
</reference>
<dbReference type="Proteomes" id="UP000294706">
    <property type="component" value="Segment"/>
</dbReference>
<gene>
    <name evidence="6" type="primary">m036L</name>
</gene>
<proteinExistence type="predicted"/>
<name>A0A481N1P2_9POXV</name>
<keyword evidence="3 5" id="KW-1133">Transmembrane helix</keyword>
<evidence type="ECO:0000313" key="6">
    <source>
        <dbReference type="EMBL" id="QAV34518.1"/>
    </source>
</evidence>
<evidence type="ECO:0000256" key="1">
    <source>
        <dbReference type="ARBA" id="ARBA00004167"/>
    </source>
</evidence>
<dbReference type="InterPro" id="IPR021155">
    <property type="entry name" value="Poxvirus_E2/O1"/>
</dbReference>
<evidence type="ECO:0000256" key="4">
    <source>
        <dbReference type="ARBA" id="ARBA00023136"/>
    </source>
</evidence>
<evidence type="ECO:0000313" key="7">
    <source>
        <dbReference type="Proteomes" id="UP000294706"/>
    </source>
</evidence>
<evidence type="ECO:0000256" key="2">
    <source>
        <dbReference type="ARBA" id="ARBA00022692"/>
    </source>
</evidence>
<dbReference type="Pfam" id="PF04497">
    <property type="entry name" value="Pox_E2-like"/>
    <property type="match status" value="1"/>
</dbReference>
<evidence type="ECO:0000256" key="3">
    <source>
        <dbReference type="ARBA" id="ARBA00022989"/>
    </source>
</evidence>